<keyword evidence="2" id="KW-0456">Lyase</keyword>
<evidence type="ECO:0000259" key="1">
    <source>
        <dbReference type="PROSITE" id="PS51819"/>
    </source>
</evidence>
<protein>
    <submittedName>
        <fullName evidence="2">Catechol 2,3-dioxygenase-like lactoylglutathione lyase family enzyme</fullName>
    </submittedName>
</protein>
<dbReference type="GO" id="GO:0016829">
    <property type="term" value="F:lyase activity"/>
    <property type="evidence" value="ECO:0007669"/>
    <property type="project" value="UniProtKB-KW"/>
</dbReference>
<evidence type="ECO:0000313" key="3">
    <source>
        <dbReference type="Proteomes" id="UP000579605"/>
    </source>
</evidence>
<organism evidence="2 3">
    <name type="scientific">Actinopolymorpha rutila</name>
    <dbReference type="NCBI Taxonomy" id="446787"/>
    <lineage>
        <taxon>Bacteria</taxon>
        <taxon>Bacillati</taxon>
        <taxon>Actinomycetota</taxon>
        <taxon>Actinomycetes</taxon>
        <taxon>Propionibacteriales</taxon>
        <taxon>Actinopolymorphaceae</taxon>
        <taxon>Actinopolymorpha</taxon>
    </lineage>
</organism>
<accession>A0A852Z5N2</accession>
<keyword evidence="3" id="KW-1185">Reference proteome</keyword>
<reference evidence="2 3" key="1">
    <citation type="submission" date="2020-07" db="EMBL/GenBank/DDBJ databases">
        <title>Sequencing the genomes of 1000 actinobacteria strains.</title>
        <authorList>
            <person name="Klenk H.-P."/>
        </authorList>
    </citation>
    <scope>NUCLEOTIDE SEQUENCE [LARGE SCALE GENOMIC DNA]</scope>
    <source>
        <strain evidence="2 3">DSM 18448</strain>
    </source>
</reference>
<dbReference type="Gene3D" id="3.10.180.10">
    <property type="entry name" value="2,3-Dihydroxybiphenyl 1,2-Dioxygenase, domain 1"/>
    <property type="match status" value="1"/>
</dbReference>
<dbReference type="InterPro" id="IPR037523">
    <property type="entry name" value="VOC_core"/>
</dbReference>
<dbReference type="RefSeq" id="WP_179786517.1">
    <property type="nucleotide sequence ID" value="NZ_BAAARR010000022.1"/>
</dbReference>
<dbReference type="AlphaFoldDB" id="A0A852Z5N2"/>
<feature type="domain" description="VOC" evidence="1">
    <location>
        <begin position="2"/>
        <end position="121"/>
    </location>
</feature>
<dbReference type="EMBL" id="JACBZH010000001">
    <property type="protein sequence ID" value="NYH88647.1"/>
    <property type="molecule type" value="Genomic_DNA"/>
</dbReference>
<comment type="caution">
    <text evidence="2">The sequence shown here is derived from an EMBL/GenBank/DDBJ whole genome shotgun (WGS) entry which is preliminary data.</text>
</comment>
<gene>
    <name evidence="2" type="ORF">F4554_001285</name>
</gene>
<sequence>MRLHHVQVSCPPGGEESARAFYGGVLGLPEVGKPPELAARGGAWFRSADGQVEVHVGVEADFVPARKAHPAFCVDSDEDIEEVAARAESAGFPVTWDELFPGYRRFHTADGNGNRVEILTPVR</sequence>
<keyword evidence="2" id="KW-0223">Dioxygenase</keyword>
<dbReference type="InterPro" id="IPR029068">
    <property type="entry name" value="Glyas_Bleomycin-R_OHBP_Dase"/>
</dbReference>
<name>A0A852Z5N2_9ACTN</name>
<dbReference type="Proteomes" id="UP000579605">
    <property type="component" value="Unassembled WGS sequence"/>
</dbReference>
<evidence type="ECO:0000313" key="2">
    <source>
        <dbReference type="EMBL" id="NYH88647.1"/>
    </source>
</evidence>
<dbReference type="PANTHER" id="PTHR39175">
    <property type="entry name" value="FAMILY PROTEIN, PUTATIVE (AFU_ORTHOLOGUE AFUA_3G15060)-RELATED"/>
    <property type="match status" value="1"/>
</dbReference>
<dbReference type="PROSITE" id="PS51819">
    <property type="entry name" value="VOC"/>
    <property type="match status" value="1"/>
</dbReference>
<dbReference type="PANTHER" id="PTHR39175:SF1">
    <property type="entry name" value="FAMILY PROTEIN, PUTATIVE (AFU_ORTHOLOGUE AFUA_3G15060)-RELATED"/>
    <property type="match status" value="1"/>
</dbReference>
<dbReference type="SUPFAM" id="SSF54593">
    <property type="entry name" value="Glyoxalase/Bleomycin resistance protein/Dihydroxybiphenyl dioxygenase"/>
    <property type="match status" value="1"/>
</dbReference>
<keyword evidence="2" id="KW-0560">Oxidoreductase</keyword>
<proteinExistence type="predicted"/>
<dbReference type="GO" id="GO:0051213">
    <property type="term" value="F:dioxygenase activity"/>
    <property type="evidence" value="ECO:0007669"/>
    <property type="project" value="UniProtKB-KW"/>
</dbReference>
<dbReference type="Pfam" id="PF00903">
    <property type="entry name" value="Glyoxalase"/>
    <property type="match status" value="1"/>
</dbReference>
<dbReference type="InterPro" id="IPR004360">
    <property type="entry name" value="Glyas_Fos-R_dOase_dom"/>
</dbReference>